<reference evidence="2" key="1">
    <citation type="submission" date="2019-04" db="EMBL/GenBank/DDBJ databases">
        <title>Friends and foes A comparative genomics study of 23 Aspergillus species from section Flavi.</title>
        <authorList>
            <consortium name="DOE Joint Genome Institute"/>
            <person name="Kjaerbolling I."/>
            <person name="Vesth T."/>
            <person name="Frisvad J.C."/>
            <person name="Nybo J.L."/>
            <person name="Theobald S."/>
            <person name="Kildgaard S."/>
            <person name="Isbrandt T."/>
            <person name="Kuo A."/>
            <person name="Sato A."/>
            <person name="Lyhne E.K."/>
            <person name="Kogle M.E."/>
            <person name="Wiebenga A."/>
            <person name="Kun R.S."/>
            <person name="Lubbers R.J."/>
            <person name="Makela M.R."/>
            <person name="Barry K."/>
            <person name="Chovatia M."/>
            <person name="Clum A."/>
            <person name="Daum C."/>
            <person name="Haridas S."/>
            <person name="He G."/>
            <person name="LaButti K."/>
            <person name="Lipzen A."/>
            <person name="Mondo S."/>
            <person name="Riley R."/>
            <person name="Salamov A."/>
            <person name="Simmons B.A."/>
            <person name="Magnuson J.K."/>
            <person name="Henrissat B."/>
            <person name="Mortensen U.H."/>
            <person name="Larsen T.O."/>
            <person name="Devries R.P."/>
            <person name="Grigoriev I.V."/>
            <person name="Machida M."/>
            <person name="Baker S.E."/>
            <person name="Andersen M.R."/>
        </authorList>
    </citation>
    <scope>NUCLEOTIDE SEQUENCE [LARGE SCALE GENOMIC DNA]</scope>
    <source>
        <strain evidence="2">CBS 121.62</strain>
    </source>
</reference>
<evidence type="ECO:0000256" key="1">
    <source>
        <dbReference type="SAM" id="MobiDB-lite"/>
    </source>
</evidence>
<accession>A0A5N6GGK2</accession>
<dbReference type="VEuPathDB" id="FungiDB:AFLA_002503"/>
<feature type="compositionally biased region" description="Low complexity" evidence="1">
    <location>
        <begin position="125"/>
        <end position="135"/>
    </location>
</feature>
<sequence>MRVIDPQSAVLTNIEVLAYLTANPPRRPPNPPPNLRHWVPSPDLRDHNTVVKEVHTLLKSIFTGTHTISYLQKNHETISLTPHQSTNSMSPRDRQREIHIYPQLCLPPLTPPLQIPKIHPPKPRTTPTTSPITIPNRYPGPPTHPIQRTDTHGHRASRPDYPITALRVNEGRGIDDC</sequence>
<dbReference type="AlphaFoldDB" id="A0A5N6GGK2"/>
<dbReference type="EMBL" id="ML734689">
    <property type="protein sequence ID" value="KAB8241502.1"/>
    <property type="molecule type" value="Genomic_DNA"/>
</dbReference>
<evidence type="ECO:0000313" key="2">
    <source>
        <dbReference type="EMBL" id="KAB8241502.1"/>
    </source>
</evidence>
<dbReference type="VEuPathDB" id="FungiDB:F9C07_1532071"/>
<proteinExistence type="predicted"/>
<name>A0A5N6GGK2_ASPFL</name>
<protein>
    <submittedName>
        <fullName evidence="2">Uncharacterized protein</fullName>
    </submittedName>
</protein>
<gene>
    <name evidence="2" type="ORF">BDV35DRAFT_65115</name>
</gene>
<feature type="region of interest" description="Disordered" evidence="1">
    <location>
        <begin position="113"/>
        <end position="139"/>
    </location>
</feature>
<dbReference type="Proteomes" id="UP000325434">
    <property type="component" value="Unassembled WGS sequence"/>
</dbReference>
<organism evidence="2">
    <name type="scientific">Aspergillus flavus</name>
    <dbReference type="NCBI Taxonomy" id="5059"/>
    <lineage>
        <taxon>Eukaryota</taxon>
        <taxon>Fungi</taxon>
        <taxon>Dikarya</taxon>
        <taxon>Ascomycota</taxon>
        <taxon>Pezizomycotina</taxon>
        <taxon>Eurotiomycetes</taxon>
        <taxon>Eurotiomycetidae</taxon>
        <taxon>Eurotiales</taxon>
        <taxon>Aspergillaceae</taxon>
        <taxon>Aspergillus</taxon>
        <taxon>Aspergillus subgen. Circumdati</taxon>
    </lineage>
</organism>